<comment type="similarity">
    <text evidence="8">Belongs to the TRAP transporter small permease family.</text>
</comment>
<proteinExistence type="inferred from homology"/>
<dbReference type="Proteomes" id="UP000237797">
    <property type="component" value="Unassembled WGS sequence"/>
</dbReference>
<feature type="transmembrane region" description="Helical" evidence="9">
    <location>
        <begin position="128"/>
        <end position="149"/>
    </location>
</feature>
<evidence type="ECO:0000256" key="4">
    <source>
        <dbReference type="ARBA" id="ARBA00022519"/>
    </source>
</evidence>
<dbReference type="PANTHER" id="PTHR35011">
    <property type="entry name" value="2,3-DIKETO-L-GULONATE TRAP TRANSPORTER SMALL PERMEASE PROTEIN YIAM"/>
    <property type="match status" value="1"/>
</dbReference>
<dbReference type="InterPro" id="IPR055348">
    <property type="entry name" value="DctQ"/>
</dbReference>
<evidence type="ECO:0000313" key="12">
    <source>
        <dbReference type="Proteomes" id="UP000237797"/>
    </source>
</evidence>
<evidence type="ECO:0000313" key="11">
    <source>
        <dbReference type="EMBL" id="PRX40053.1"/>
    </source>
</evidence>
<feature type="transmembrane region" description="Helical" evidence="9">
    <location>
        <begin position="48"/>
        <end position="66"/>
    </location>
</feature>
<evidence type="ECO:0000256" key="6">
    <source>
        <dbReference type="ARBA" id="ARBA00022989"/>
    </source>
</evidence>
<keyword evidence="2" id="KW-0813">Transport</keyword>
<feature type="transmembrane region" description="Helical" evidence="9">
    <location>
        <begin position="12"/>
        <end position="36"/>
    </location>
</feature>
<feature type="transmembrane region" description="Helical" evidence="9">
    <location>
        <begin position="87"/>
        <end position="108"/>
    </location>
</feature>
<evidence type="ECO:0000256" key="2">
    <source>
        <dbReference type="ARBA" id="ARBA00022448"/>
    </source>
</evidence>
<feature type="domain" description="Tripartite ATP-independent periplasmic transporters DctQ component" evidence="10">
    <location>
        <begin position="24"/>
        <end position="153"/>
    </location>
</feature>
<dbReference type="EMBL" id="PVNE01000017">
    <property type="protein sequence ID" value="PRX40053.1"/>
    <property type="molecule type" value="Genomic_DNA"/>
</dbReference>
<dbReference type="PANTHER" id="PTHR35011:SF2">
    <property type="entry name" value="2,3-DIKETO-L-GULONATE TRAP TRANSPORTER SMALL PERMEASE PROTEIN YIAM"/>
    <property type="match status" value="1"/>
</dbReference>
<keyword evidence="5 9" id="KW-0812">Transmembrane</keyword>
<dbReference type="GO" id="GO:0005886">
    <property type="term" value="C:plasma membrane"/>
    <property type="evidence" value="ECO:0007669"/>
    <property type="project" value="UniProtKB-SubCell"/>
</dbReference>
<sequence length="161" mass="18292">MWNKAIRGINRTVENLTALFLAAMVVLIFLQILMRLVMAKSFSWTEEAARYLMIWLTFLAASYGFRRGAHVGVSVIVERLPMRFQRWVQAVAGLVCLVFFALLVIFGFELMDRSMMQHSPALNFPMGYVYSVIPISGILMALNLIDVLIRTIRTGRGGERS</sequence>
<reference evidence="11 12" key="1">
    <citation type="submission" date="2018-03" db="EMBL/GenBank/DDBJ databases">
        <title>Genomic Encyclopedia of Archaeal and Bacterial Type Strains, Phase II (KMG-II): from individual species to whole genera.</title>
        <authorList>
            <person name="Goeker M."/>
        </authorList>
    </citation>
    <scope>NUCLEOTIDE SEQUENCE [LARGE SCALE GENOMIC DNA]</scope>
    <source>
        <strain evidence="11 12">DSM 44946</strain>
    </source>
</reference>
<keyword evidence="12" id="KW-1185">Reference proteome</keyword>
<evidence type="ECO:0000256" key="3">
    <source>
        <dbReference type="ARBA" id="ARBA00022475"/>
    </source>
</evidence>
<evidence type="ECO:0000259" key="10">
    <source>
        <dbReference type="Pfam" id="PF04290"/>
    </source>
</evidence>
<keyword evidence="4" id="KW-0997">Cell inner membrane</keyword>
<evidence type="ECO:0000256" key="5">
    <source>
        <dbReference type="ARBA" id="ARBA00022692"/>
    </source>
</evidence>
<keyword evidence="6 9" id="KW-1133">Transmembrane helix</keyword>
<comment type="subcellular location">
    <subcellularLocation>
        <location evidence="1">Cell inner membrane</location>
        <topology evidence="1">Multi-pass membrane protein</topology>
    </subcellularLocation>
</comment>
<dbReference type="GO" id="GO:0015740">
    <property type="term" value="P:C4-dicarboxylate transport"/>
    <property type="evidence" value="ECO:0007669"/>
    <property type="project" value="TreeGrafter"/>
</dbReference>
<gene>
    <name evidence="11" type="ORF">CLV97_11736</name>
</gene>
<evidence type="ECO:0000256" key="1">
    <source>
        <dbReference type="ARBA" id="ARBA00004429"/>
    </source>
</evidence>
<dbReference type="GO" id="GO:0022857">
    <property type="term" value="F:transmembrane transporter activity"/>
    <property type="evidence" value="ECO:0007669"/>
    <property type="project" value="TreeGrafter"/>
</dbReference>
<accession>A0A2T0LDE6</accession>
<comment type="caution">
    <text evidence="11">The sequence shown here is derived from an EMBL/GenBank/DDBJ whole genome shotgun (WGS) entry which is preliminary data.</text>
</comment>
<dbReference type="RefSeq" id="WP_106345588.1">
    <property type="nucleotide sequence ID" value="NZ_PVNE01000017.1"/>
</dbReference>
<name>A0A2T0LDE6_9BACL</name>
<organism evidence="11 12">
    <name type="scientific">Planifilum fimeticola</name>
    <dbReference type="NCBI Taxonomy" id="201975"/>
    <lineage>
        <taxon>Bacteria</taxon>
        <taxon>Bacillati</taxon>
        <taxon>Bacillota</taxon>
        <taxon>Bacilli</taxon>
        <taxon>Bacillales</taxon>
        <taxon>Thermoactinomycetaceae</taxon>
        <taxon>Planifilum</taxon>
    </lineage>
</organism>
<dbReference type="AlphaFoldDB" id="A0A2T0LDE6"/>
<evidence type="ECO:0000256" key="7">
    <source>
        <dbReference type="ARBA" id="ARBA00023136"/>
    </source>
</evidence>
<keyword evidence="3" id="KW-1003">Cell membrane</keyword>
<protein>
    <submittedName>
        <fullName evidence="11">TRAP-type C4-dicarboxylate transport system permease small subunit</fullName>
    </submittedName>
</protein>
<evidence type="ECO:0000256" key="8">
    <source>
        <dbReference type="ARBA" id="ARBA00038436"/>
    </source>
</evidence>
<evidence type="ECO:0000256" key="9">
    <source>
        <dbReference type="SAM" id="Phobius"/>
    </source>
</evidence>
<dbReference type="OrthoDB" id="2086825at2"/>
<keyword evidence="7 9" id="KW-0472">Membrane</keyword>
<dbReference type="Pfam" id="PF04290">
    <property type="entry name" value="DctQ"/>
    <property type="match status" value="1"/>
</dbReference>
<dbReference type="InterPro" id="IPR007387">
    <property type="entry name" value="TRAP_DctQ"/>
</dbReference>